<dbReference type="AlphaFoldDB" id="A0A6J2K7Q1"/>
<organism evidence="1 2">
    <name type="scientific">Bombyx mandarina</name>
    <name type="common">Wild silk moth</name>
    <name type="synonym">Wild silkworm</name>
    <dbReference type="NCBI Taxonomy" id="7092"/>
    <lineage>
        <taxon>Eukaryota</taxon>
        <taxon>Metazoa</taxon>
        <taxon>Ecdysozoa</taxon>
        <taxon>Arthropoda</taxon>
        <taxon>Hexapoda</taxon>
        <taxon>Insecta</taxon>
        <taxon>Pterygota</taxon>
        <taxon>Neoptera</taxon>
        <taxon>Endopterygota</taxon>
        <taxon>Lepidoptera</taxon>
        <taxon>Glossata</taxon>
        <taxon>Ditrysia</taxon>
        <taxon>Bombycoidea</taxon>
        <taxon>Bombycidae</taxon>
        <taxon>Bombycinae</taxon>
        <taxon>Bombyx</taxon>
    </lineage>
</organism>
<dbReference type="GeneID" id="114247523"/>
<accession>A0A6J2K7Q1</accession>
<reference evidence="2" key="1">
    <citation type="submission" date="2025-08" db="UniProtKB">
        <authorList>
            <consortium name="RefSeq"/>
        </authorList>
    </citation>
    <scope>IDENTIFICATION</scope>
    <source>
        <tissue evidence="2">Silk gland</tissue>
    </source>
</reference>
<keyword evidence="1" id="KW-1185">Reference proteome</keyword>
<dbReference type="RefSeq" id="XP_028036309.1">
    <property type="nucleotide sequence ID" value="XM_028180508.1"/>
</dbReference>
<proteinExistence type="predicted"/>
<protein>
    <submittedName>
        <fullName evidence="2">Uncharacterized protein LOC114247523</fullName>
    </submittedName>
</protein>
<gene>
    <name evidence="2" type="primary">LOC114247523</name>
</gene>
<dbReference type="Proteomes" id="UP000504629">
    <property type="component" value="Unplaced"/>
</dbReference>
<evidence type="ECO:0000313" key="2">
    <source>
        <dbReference type="RefSeq" id="XP_028036309.1"/>
    </source>
</evidence>
<sequence>MKFEINIHIVLKSKQDKGTSTNTLSIASMITLKHRPLCEVQTTRPAYETTKGTKKKMRSLPSLLKNYAFGTRMNHADTKRNGNPRLFVSLTRITRCIGPRYQRTAADINA</sequence>
<name>A0A6J2K7Q1_BOMMA</name>
<evidence type="ECO:0000313" key="1">
    <source>
        <dbReference type="Proteomes" id="UP000504629"/>
    </source>
</evidence>
<dbReference type="KEGG" id="bman:114247523"/>